<dbReference type="AlphaFoldDB" id="A0A175S3G4"/>
<evidence type="ECO:0000313" key="3">
    <source>
        <dbReference type="Proteomes" id="UP000078252"/>
    </source>
</evidence>
<keyword evidence="1" id="KW-0472">Membrane</keyword>
<dbReference type="EMBL" id="LDQC01000008">
    <property type="protein sequence ID" value="KTR10726.1"/>
    <property type="molecule type" value="Genomic_DNA"/>
</dbReference>
<evidence type="ECO:0000256" key="1">
    <source>
        <dbReference type="SAM" id="Phobius"/>
    </source>
</evidence>
<accession>A0A175S3G4</accession>
<keyword evidence="1" id="KW-1133">Transmembrane helix</keyword>
<dbReference type="Proteomes" id="UP000078252">
    <property type="component" value="Unassembled WGS sequence"/>
</dbReference>
<reference evidence="2 3" key="1">
    <citation type="journal article" date="2016" name="Front. Microbiol.">
        <title>Genomic Resource of Rice Seed Associated Bacteria.</title>
        <authorList>
            <person name="Midha S."/>
            <person name="Bansal K."/>
            <person name="Sharma S."/>
            <person name="Kumar N."/>
            <person name="Patil P.P."/>
            <person name="Chaudhry V."/>
            <person name="Patil P.B."/>
        </authorList>
    </citation>
    <scope>NUCLEOTIDE SEQUENCE [LARGE SCALE GENOMIC DNA]</scope>
    <source>
        <strain evidence="2 3">NS184</strain>
    </source>
</reference>
<feature type="transmembrane region" description="Helical" evidence="1">
    <location>
        <begin position="81"/>
        <end position="108"/>
    </location>
</feature>
<name>A0A175S3G4_9MICO</name>
<feature type="transmembrane region" description="Helical" evidence="1">
    <location>
        <begin position="48"/>
        <end position="69"/>
    </location>
</feature>
<comment type="caution">
    <text evidence="2">The sequence shown here is derived from an EMBL/GenBank/DDBJ whole genome shotgun (WGS) entry which is preliminary data.</text>
</comment>
<dbReference type="RefSeq" id="WP_058724342.1">
    <property type="nucleotide sequence ID" value="NZ_LDQC01000008.1"/>
</dbReference>
<protein>
    <submittedName>
        <fullName evidence="2">Uncharacterized protein</fullName>
    </submittedName>
</protein>
<proteinExistence type="predicted"/>
<feature type="transmembrane region" description="Helical" evidence="1">
    <location>
        <begin position="7"/>
        <end position="28"/>
    </location>
</feature>
<gene>
    <name evidence="2" type="ORF">NS184_01300</name>
</gene>
<evidence type="ECO:0000313" key="2">
    <source>
        <dbReference type="EMBL" id="KTR10726.1"/>
    </source>
</evidence>
<sequence length="116" mass="11392">MSRKRHALLWGLAALGAPVVGAALLWVWGVSEEATRGTASGATEGPSLTLMLAPSVVAVVAGAVVLGSVTQPVRPRQLGAGLALVALLISAGLGLAAALVVTGGQLYVPGPLPPSP</sequence>
<organism evidence="2 3">
    <name type="scientific">Curtobacterium luteum</name>
    <dbReference type="NCBI Taxonomy" id="33881"/>
    <lineage>
        <taxon>Bacteria</taxon>
        <taxon>Bacillati</taxon>
        <taxon>Actinomycetota</taxon>
        <taxon>Actinomycetes</taxon>
        <taxon>Micrococcales</taxon>
        <taxon>Microbacteriaceae</taxon>
        <taxon>Curtobacterium</taxon>
    </lineage>
</organism>
<dbReference type="STRING" id="33881.NS184_01300"/>
<keyword evidence="1" id="KW-0812">Transmembrane</keyword>
<dbReference type="PATRIC" id="fig|33881.3.peg.3135"/>